<dbReference type="Proteomes" id="UP000665561">
    <property type="component" value="Unassembled WGS sequence"/>
</dbReference>
<evidence type="ECO:0000259" key="4">
    <source>
        <dbReference type="PROSITE" id="PS01124"/>
    </source>
</evidence>
<reference evidence="5 6" key="1">
    <citation type="submission" date="2020-01" db="EMBL/GenBank/DDBJ databases">
        <title>Paenibacillus soybeanensis sp. nov. isolated from the nodules of soybean (Glycine max(L.) Merr).</title>
        <authorList>
            <person name="Wang H."/>
        </authorList>
    </citation>
    <scope>NUCLEOTIDE SEQUENCE [LARGE SCALE GENOMIC DNA]</scope>
    <source>
        <strain evidence="5 6">T1</strain>
    </source>
</reference>
<proteinExistence type="predicted"/>
<dbReference type="Gene3D" id="2.60.120.280">
    <property type="entry name" value="Regulatory protein AraC"/>
    <property type="match status" value="1"/>
</dbReference>
<dbReference type="Pfam" id="PF12833">
    <property type="entry name" value="HTH_18"/>
    <property type="match status" value="1"/>
</dbReference>
<dbReference type="SUPFAM" id="SSF46689">
    <property type="entry name" value="Homeodomain-like"/>
    <property type="match status" value="2"/>
</dbReference>
<dbReference type="InterPro" id="IPR020449">
    <property type="entry name" value="Tscrpt_reg_AraC-type_HTH"/>
</dbReference>
<dbReference type="SUPFAM" id="SSF51215">
    <property type="entry name" value="Regulatory protein AraC"/>
    <property type="match status" value="1"/>
</dbReference>
<dbReference type="InterPro" id="IPR018060">
    <property type="entry name" value="HTH_AraC"/>
</dbReference>
<sequence>MHQKPPVPLWYETPKKRPPGVLATELYDKAYGYFCHRSKGTKDWLLMFTLSGKGIVENDDAPYECTSGDLVLIPPGTPHDFYTAANSVWKKMWCHFTPKAHVFSWLSLPKEHNGFLYLRLGQSSMRQQVEHAFERLIRYNQGEPEAFAEELSVNALEEILLLLAKHHHEDDARLDPRIKEVMDYLLQHYAQPVQIKELANKVYLSPSRLAHLFKEQVGHTIVDIIQKERLKQAAKLLLNTKKSVIEISMDVGFNSSAFFARKFLQFYGMNPSDYRKRGMGTKSGWGGGGETVSAG</sequence>
<evidence type="ECO:0000256" key="3">
    <source>
        <dbReference type="ARBA" id="ARBA00023163"/>
    </source>
</evidence>
<dbReference type="PANTHER" id="PTHR43280:SF28">
    <property type="entry name" value="HTH-TYPE TRANSCRIPTIONAL ACTIVATOR RHAS"/>
    <property type="match status" value="1"/>
</dbReference>
<accession>A0ABW9XTP4</accession>
<evidence type="ECO:0000256" key="2">
    <source>
        <dbReference type="ARBA" id="ARBA00023125"/>
    </source>
</evidence>
<evidence type="ECO:0000313" key="5">
    <source>
        <dbReference type="EMBL" id="NBD25709.1"/>
    </source>
</evidence>
<feature type="domain" description="HTH araC/xylS-type" evidence="4">
    <location>
        <begin position="179"/>
        <end position="277"/>
    </location>
</feature>
<dbReference type="InterPro" id="IPR037923">
    <property type="entry name" value="HTH-like"/>
</dbReference>
<evidence type="ECO:0000313" key="6">
    <source>
        <dbReference type="Proteomes" id="UP000665561"/>
    </source>
</evidence>
<name>A0ABW9XTP4_9BACL</name>
<comment type="caution">
    <text evidence="5">The sequence shown here is derived from an EMBL/GenBank/DDBJ whole genome shotgun (WGS) entry which is preliminary data.</text>
</comment>
<gene>
    <name evidence="5" type="ORF">GT019_17695</name>
</gene>
<dbReference type="InterPro" id="IPR003313">
    <property type="entry name" value="AraC-bd"/>
</dbReference>
<dbReference type="Gene3D" id="1.10.10.60">
    <property type="entry name" value="Homeodomain-like"/>
    <property type="match status" value="2"/>
</dbReference>
<organism evidence="5 6">
    <name type="scientific">Paenibacillus glycinis</name>
    <dbReference type="NCBI Taxonomy" id="2697035"/>
    <lineage>
        <taxon>Bacteria</taxon>
        <taxon>Bacillati</taxon>
        <taxon>Bacillota</taxon>
        <taxon>Bacilli</taxon>
        <taxon>Bacillales</taxon>
        <taxon>Paenibacillaceae</taxon>
        <taxon>Paenibacillus</taxon>
    </lineage>
</organism>
<protein>
    <submittedName>
        <fullName evidence="5">Helix-turn-helix domain-containing protein</fullName>
    </submittedName>
</protein>
<dbReference type="EMBL" id="JAAAMV010000014">
    <property type="protein sequence ID" value="NBD25709.1"/>
    <property type="molecule type" value="Genomic_DNA"/>
</dbReference>
<dbReference type="InterPro" id="IPR018062">
    <property type="entry name" value="HTH_AraC-typ_CS"/>
</dbReference>
<keyword evidence="2" id="KW-0238">DNA-binding</keyword>
<dbReference type="PANTHER" id="PTHR43280">
    <property type="entry name" value="ARAC-FAMILY TRANSCRIPTIONAL REGULATOR"/>
    <property type="match status" value="1"/>
</dbReference>
<keyword evidence="3" id="KW-0804">Transcription</keyword>
<dbReference type="PROSITE" id="PS01124">
    <property type="entry name" value="HTH_ARAC_FAMILY_2"/>
    <property type="match status" value="1"/>
</dbReference>
<evidence type="ECO:0000256" key="1">
    <source>
        <dbReference type="ARBA" id="ARBA00023015"/>
    </source>
</evidence>
<dbReference type="Pfam" id="PF02311">
    <property type="entry name" value="AraC_binding"/>
    <property type="match status" value="1"/>
</dbReference>
<dbReference type="RefSeq" id="WP_161744521.1">
    <property type="nucleotide sequence ID" value="NZ_JAAAMV010000014.1"/>
</dbReference>
<dbReference type="PROSITE" id="PS00041">
    <property type="entry name" value="HTH_ARAC_FAMILY_1"/>
    <property type="match status" value="1"/>
</dbReference>
<dbReference type="InterPro" id="IPR009057">
    <property type="entry name" value="Homeodomain-like_sf"/>
</dbReference>
<dbReference type="PRINTS" id="PR00032">
    <property type="entry name" value="HTHARAC"/>
</dbReference>
<keyword evidence="1" id="KW-0805">Transcription regulation</keyword>
<dbReference type="SMART" id="SM00342">
    <property type="entry name" value="HTH_ARAC"/>
    <property type="match status" value="1"/>
</dbReference>
<keyword evidence="6" id="KW-1185">Reference proteome</keyword>